<keyword evidence="2 6" id="KW-0032">Aminotransferase</keyword>
<dbReference type="EMBL" id="WPOC01000004">
    <property type="protein sequence ID" value="MVN14402.1"/>
    <property type="molecule type" value="Genomic_DNA"/>
</dbReference>
<dbReference type="Pfam" id="PF00155">
    <property type="entry name" value="Aminotran_1_2"/>
    <property type="match status" value="1"/>
</dbReference>
<comment type="cofactor">
    <cofactor evidence="1">
        <name>pyridoxal 5'-phosphate</name>
        <dbReference type="ChEBI" id="CHEBI:597326"/>
    </cofactor>
</comment>
<dbReference type="SUPFAM" id="SSF53383">
    <property type="entry name" value="PLP-dependent transferases"/>
    <property type="match status" value="1"/>
</dbReference>
<organism evidence="6 7">
    <name type="scientific">Gordonibacter urolithinfaciens</name>
    <dbReference type="NCBI Taxonomy" id="1335613"/>
    <lineage>
        <taxon>Bacteria</taxon>
        <taxon>Bacillati</taxon>
        <taxon>Actinomycetota</taxon>
        <taxon>Coriobacteriia</taxon>
        <taxon>Eggerthellales</taxon>
        <taxon>Eggerthellaceae</taxon>
        <taxon>Gordonibacter</taxon>
    </lineage>
</organism>
<evidence type="ECO:0000256" key="2">
    <source>
        <dbReference type="ARBA" id="ARBA00022576"/>
    </source>
</evidence>
<dbReference type="Gene3D" id="3.40.640.10">
    <property type="entry name" value="Type I PLP-dependent aspartate aminotransferase-like (Major domain)"/>
    <property type="match status" value="1"/>
</dbReference>
<sequence length="360" mass="40069">MYYANKNLVTLNRIFDQNKREGYLRLDLNENPAGLPQDFIDEVLSSVTPEMVSQYPETLEFTELLASKLGTDVSHLSLVNGSSEGIRNIIEAFTSPGGAIVGVSPSYAMFEVYSKMYGRSFVPVSYSDDLKMPIENIVAKLNSNVQLLVLVNPNNPMGNVYEDHEMERLLGAAEEREITVLVDEAYHYFCPATSIDYALSHEHVFVTRTFSKLFSLAGCRLGYVAGWPEGIELVQKLNTPHNVNAFALLFARAIIEKEGMLEQMIAEQLSGKAYLHDHLRKYGYETVGSEGNFLFIKPFGDTAVLVDRMKAQKGILVKAYGGIGSLGSCLRVTTGPEKCMKRFMQALIDLDYRQSAQGAL</sequence>
<comment type="caution">
    <text evidence="6">The sequence shown here is derived from an EMBL/GenBank/DDBJ whole genome shotgun (WGS) entry which is preliminary data.</text>
</comment>
<dbReference type="Proteomes" id="UP000468327">
    <property type="component" value="Unassembled WGS sequence"/>
</dbReference>
<dbReference type="GO" id="GO:0030170">
    <property type="term" value="F:pyridoxal phosphate binding"/>
    <property type="evidence" value="ECO:0007669"/>
    <property type="project" value="InterPro"/>
</dbReference>
<dbReference type="AlphaFoldDB" id="A0A6N8IF56"/>
<accession>A0A6N8IF56</accession>
<evidence type="ECO:0000259" key="5">
    <source>
        <dbReference type="Pfam" id="PF00155"/>
    </source>
</evidence>
<name>A0A6N8IF56_9ACTN</name>
<dbReference type="InterPro" id="IPR004839">
    <property type="entry name" value="Aminotransferase_I/II_large"/>
</dbReference>
<dbReference type="InterPro" id="IPR015424">
    <property type="entry name" value="PyrdxlP-dep_Trfase"/>
</dbReference>
<evidence type="ECO:0000256" key="3">
    <source>
        <dbReference type="ARBA" id="ARBA00022679"/>
    </source>
</evidence>
<dbReference type="PANTHER" id="PTHR42885">
    <property type="entry name" value="HISTIDINOL-PHOSPHATE AMINOTRANSFERASE-RELATED"/>
    <property type="match status" value="1"/>
</dbReference>
<keyword evidence="7" id="KW-1185">Reference proteome</keyword>
<dbReference type="Gene3D" id="3.90.1150.10">
    <property type="entry name" value="Aspartate Aminotransferase, domain 1"/>
    <property type="match status" value="1"/>
</dbReference>
<evidence type="ECO:0000256" key="4">
    <source>
        <dbReference type="ARBA" id="ARBA00022898"/>
    </source>
</evidence>
<dbReference type="InterPro" id="IPR015421">
    <property type="entry name" value="PyrdxlP-dep_Trfase_major"/>
</dbReference>
<dbReference type="CDD" id="cd00609">
    <property type="entry name" value="AAT_like"/>
    <property type="match status" value="1"/>
</dbReference>
<keyword evidence="3 6" id="KW-0808">Transferase</keyword>
<evidence type="ECO:0000313" key="6">
    <source>
        <dbReference type="EMBL" id="MVN14402.1"/>
    </source>
</evidence>
<dbReference type="RefSeq" id="WP_162457403.1">
    <property type="nucleotide sequence ID" value="NZ_WPOC01000004.1"/>
</dbReference>
<evidence type="ECO:0000313" key="7">
    <source>
        <dbReference type="Proteomes" id="UP000468327"/>
    </source>
</evidence>
<keyword evidence="4" id="KW-0663">Pyridoxal phosphate</keyword>
<evidence type="ECO:0000256" key="1">
    <source>
        <dbReference type="ARBA" id="ARBA00001933"/>
    </source>
</evidence>
<dbReference type="PANTHER" id="PTHR42885:SF2">
    <property type="entry name" value="HISTIDINOL-PHOSPHATE AMINOTRANSFERASE"/>
    <property type="match status" value="1"/>
</dbReference>
<feature type="domain" description="Aminotransferase class I/classII large" evidence="5">
    <location>
        <begin position="24"/>
        <end position="347"/>
    </location>
</feature>
<dbReference type="GO" id="GO:0008483">
    <property type="term" value="F:transaminase activity"/>
    <property type="evidence" value="ECO:0007669"/>
    <property type="project" value="UniProtKB-KW"/>
</dbReference>
<dbReference type="InterPro" id="IPR015422">
    <property type="entry name" value="PyrdxlP-dep_Trfase_small"/>
</dbReference>
<protein>
    <submittedName>
        <fullName evidence="6">Aminotransferase class I/II-fold pyridoxal phosphate-dependent enzyme</fullName>
    </submittedName>
</protein>
<reference evidence="6 7" key="1">
    <citation type="submission" date="2019-11" db="EMBL/GenBank/DDBJ databases">
        <title>Whole genome shotgun sequencing (WGS) data from Adlercreutzia equolifaciens ResAG-91, Eggerthella lenta MRI-F36, MRI-F37, MRI-F40, ResAG-49, ResAG-88, ResAG-121, ResAG-145, and Gordonibacter sp. ResAG-5, ResAG-26, ResAG-43, ResAG-50, ResAG-59.</title>
        <authorList>
            <person name="Stoll D.A."/>
            <person name="Danylec N."/>
            <person name="Franz C.M.A.P."/>
            <person name="Huch M."/>
        </authorList>
    </citation>
    <scope>NUCLEOTIDE SEQUENCE [LARGE SCALE GENOMIC DNA]</scope>
    <source>
        <strain evidence="6 7">ResAG-59</strain>
    </source>
</reference>
<proteinExistence type="predicted"/>
<gene>
    <name evidence="6" type="ORF">GO738_03390</name>
</gene>